<evidence type="ECO:0000313" key="13">
    <source>
        <dbReference type="EMBL" id="TYT27278.1"/>
    </source>
</evidence>
<protein>
    <submittedName>
        <fullName evidence="13">TonB-dependent receptor</fullName>
    </submittedName>
</protein>
<dbReference type="InterPro" id="IPR010104">
    <property type="entry name" value="TonB_rcpt_bac"/>
</dbReference>
<keyword evidence="2 8" id="KW-0813">Transport</keyword>
<sequence length="850" mass="93570">MSRRHPLHFAIALALASPLPAALAQDPQPATPGMDAVDLDAVVVRAQYESQVRAIDLKRSSDAIQDTVSSDSMGQYPDKNVGESLSRLPGISVTRDQGEGRFVVIRGLDAGLNSVSIDGIAAGTPEDSVRAAPLDVIPSDSTERLTVVKSPTPDMPGDSIGGMILVESASAFDRDGRSVRAKAEASHQSLSGETSPKASFNYSDIFADGTFGVALGLSHQDRDFESDNIEVEYDKDDEVLDGALVPIEVQQRKYSINRERTGLNLNLDWRPGEGNSYYLRTLFTDFTDAETRQRSIVPLGEGDFTANDDGTYTVDGIDPGDFSRRVRWRTKEEETFTISAGGENRFGTAVVDYKLGYTQMRERVEDEVEARFDYDADEDVSITVDGSHPIPRYTVADDPSGGWLRNGNYEFDRFVVAPIWVDDDEVSAQVNFRFDGDAVSWKTGLLGRWRDRDVNIDEAELRVGPDINLGEWTSGSPDYSHGEMGDGISSGAMNDYLRASLGDYSARPQDEAVNTEISLIEDYVASEDILAGYLMATMDFGNLRVIAGARVERTEFEATGNVVDLEDEETIGSITTRNVSSSYTNVLPGLHLRYDSDTDWVFRGAYTNTIGRPAFGDISPRTRINRDEGEVDLGNPDLDPYESRNLDFSAERYIGESGIFSVGVFHKDIEGYIAETVTAGNQEYEGFDVTTPVNGDDASVSGIELNWQQHFASGFLVGLSATWLDTEFSLPAGASIDRIGEKFPLPRSSENLYSAHIGYEKGAISTRLAAVRRSEYLDEIGDDPDYDIWVASNTQLDFTADWKIGGRWSLYFEAANLLDEPLELYQGSPANTLQNELYGRTYVMGVKLRL</sequence>
<dbReference type="InterPro" id="IPR039426">
    <property type="entry name" value="TonB-dep_rcpt-like"/>
</dbReference>
<dbReference type="GO" id="GO:0009279">
    <property type="term" value="C:cell outer membrane"/>
    <property type="evidence" value="ECO:0007669"/>
    <property type="project" value="UniProtKB-SubCell"/>
</dbReference>
<dbReference type="RefSeq" id="WP_149103829.1">
    <property type="nucleotide sequence ID" value="NZ_VTFT01000001.1"/>
</dbReference>
<dbReference type="InterPro" id="IPR000531">
    <property type="entry name" value="Beta-barrel_TonB"/>
</dbReference>
<keyword evidence="10" id="KW-0732">Signal</keyword>
<comment type="similarity">
    <text evidence="8 9">Belongs to the TonB-dependent receptor family.</text>
</comment>
<evidence type="ECO:0000256" key="4">
    <source>
        <dbReference type="ARBA" id="ARBA00022692"/>
    </source>
</evidence>
<dbReference type="CDD" id="cd01347">
    <property type="entry name" value="ligand_gated_channel"/>
    <property type="match status" value="1"/>
</dbReference>
<dbReference type="Proteomes" id="UP000324973">
    <property type="component" value="Unassembled WGS sequence"/>
</dbReference>
<reference evidence="13 14" key="1">
    <citation type="submission" date="2019-08" db="EMBL/GenBank/DDBJ databases">
        <title>Luteimonas viscosus sp. nov., isolated from soil of a sunflower field.</title>
        <authorList>
            <person name="Jianli Z."/>
            <person name="Ying Z."/>
        </authorList>
    </citation>
    <scope>NUCLEOTIDE SEQUENCE [LARGE SCALE GENOMIC DNA]</scope>
    <source>
        <strain evidence="13 14">XBU10</strain>
    </source>
</reference>
<dbReference type="Pfam" id="PF00593">
    <property type="entry name" value="TonB_dep_Rec_b-barrel"/>
    <property type="match status" value="1"/>
</dbReference>
<dbReference type="NCBIfam" id="TIGR01782">
    <property type="entry name" value="TonB-Xanth-Caul"/>
    <property type="match status" value="1"/>
</dbReference>
<dbReference type="InterPro" id="IPR036942">
    <property type="entry name" value="Beta-barrel_TonB_sf"/>
</dbReference>
<dbReference type="InterPro" id="IPR037066">
    <property type="entry name" value="Plug_dom_sf"/>
</dbReference>
<gene>
    <name evidence="13" type="ORF">FZO89_14000</name>
</gene>
<dbReference type="PROSITE" id="PS52016">
    <property type="entry name" value="TONB_DEPENDENT_REC_3"/>
    <property type="match status" value="1"/>
</dbReference>
<feature type="signal peptide" evidence="10">
    <location>
        <begin position="1"/>
        <end position="24"/>
    </location>
</feature>
<keyword evidence="5 9" id="KW-0798">TonB box</keyword>
<proteinExistence type="inferred from homology"/>
<keyword evidence="7 8" id="KW-0998">Cell outer membrane</keyword>
<evidence type="ECO:0000256" key="1">
    <source>
        <dbReference type="ARBA" id="ARBA00004571"/>
    </source>
</evidence>
<dbReference type="PANTHER" id="PTHR40980">
    <property type="entry name" value="PLUG DOMAIN-CONTAINING PROTEIN"/>
    <property type="match status" value="1"/>
</dbReference>
<evidence type="ECO:0000259" key="12">
    <source>
        <dbReference type="Pfam" id="PF07715"/>
    </source>
</evidence>
<evidence type="ECO:0000256" key="5">
    <source>
        <dbReference type="ARBA" id="ARBA00023077"/>
    </source>
</evidence>
<dbReference type="EMBL" id="VTFT01000001">
    <property type="protein sequence ID" value="TYT27278.1"/>
    <property type="molecule type" value="Genomic_DNA"/>
</dbReference>
<accession>A0A5D4XRF3</accession>
<dbReference type="SUPFAM" id="SSF56935">
    <property type="entry name" value="Porins"/>
    <property type="match status" value="1"/>
</dbReference>
<keyword evidence="14" id="KW-1185">Reference proteome</keyword>
<name>A0A5D4XRF3_9GAMM</name>
<organism evidence="13 14">
    <name type="scientific">Luteimonas viscosa</name>
    <dbReference type="NCBI Taxonomy" id="1132694"/>
    <lineage>
        <taxon>Bacteria</taxon>
        <taxon>Pseudomonadati</taxon>
        <taxon>Pseudomonadota</taxon>
        <taxon>Gammaproteobacteria</taxon>
        <taxon>Lysobacterales</taxon>
        <taxon>Lysobacteraceae</taxon>
        <taxon>Luteimonas</taxon>
    </lineage>
</organism>
<feature type="chain" id="PRO_5022742822" evidence="10">
    <location>
        <begin position="25"/>
        <end position="850"/>
    </location>
</feature>
<dbReference type="Pfam" id="PF07715">
    <property type="entry name" value="Plug"/>
    <property type="match status" value="1"/>
</dbReference>
<evidence type="ECO:0000256" key="6">
    <source>
        <dbReference type="ARBA" id="ARBA00023136"/>
    </source>
</evidence>
<evidence type="ECO:0000256" key="9">
    <source>
        <dbReference type="RuleBase" id="RU003357"/>
    </source>
</evidence>
<feature type="domain" description="TonB-dependent receptor-like beta-barrel" evidence="11">
    <location>
        <begin position="387"/>
        <end position="817"/>
    </location>
</feature>
<dbReference type="OrthoDB" id="8727862at2"/>
<keyword evidence="6 8" id="KW-0472">Membrane</keyword>
<evidence type="ECO:0000256" key="2">
    <source>
        <dbReference type="ARBA" id="ARBA00022448"/>
    </source>
</evidence>
<keyword evidence="13" id="KW-0675">Receptor</keyword>
<dbReference type="AlphaFoldDB" id="A0A5D4XRF3"/>
<evidence type="ECO:0000256" key="7">
    <source>
        <dbReference type="ARBA" id="ARBA00023237"/>
    </source>
</evidence>
<evidence type="ECO:0000256" key="3">
    <source>
        <dbReference type="ARBA" id="ARBA00022452"/>
    </source>
</evidence>
<dbReference type="PANTHER" id="PTHR40980:SF4">
    <property type="entry name" value="TONB-DEPENDENT RECEPTOR-LIKE BETA-BARREL DOMAIN-CONTAINING PROTEIN"/>
    <property type="match status" value="1"/>
</dbReference>
<comment type="caution">
    <text evidence="13">The sequence shown here is derived from an EMBL/GenBank/DDBJ whole genome shotgun (WGS) entry which is preliminary data.</text>
</comment>
<feature type="domain" description="TonB-dependent receptor plug" evidence="12">
    <location>
        <begin position="59"/>
        <end position="162"/>
    </location>
</feature>
<evidence type="ECO:0000256" key="10">
    <source>
        <dbReference type="SAM" id="SignalP"/>
    </source>
</evidence>
<dbReference type="InterPro" id="IPR012910">
    <property type="entry name" value="Plug_dom"/>
</dbReference>
<evidence type="ECO:0000313" key="14">
    <source>
        <dbReference type="Proteomes" id="UP000324973"/>
    </source>
</evidence>
<keyword evidence="4 8" id="KW-0812">Transmembrane</keyword>
<dbReference type="Gene3D" id="2.40.170.20">
    <property type="entry name" value="TonB-dependent receptor, beta-barrel domain"/>
    <property type="match status" value="1"/>
</dbReference>
<keyword evidence="3 8" id="KW-1134">Transmembrane beta strand</keyword>
<comment type="subcellular location">
    <subcellularLocation>
        <location evidence="1 8">Cell outer membrane</location>
        <topology evidence="1 8">Multi-pass membrane protein</topology>
    </subcellularLocation>
</comment>
<evidence type="ECO:0000256" key="8">
    <source>
        <dbReference type="PROSITE-ProRule" id="PRU01360"/>
    </source>
</evidence>
<dbReference type="Gene3D" id="2.170.130.10">
    <property type="entry name" value="TonB-dependent receptor, plug domain"/>
    <property type="match status" value="1"/>
</dbReference>
<evidence type="ECO:0000259" key="11">
    <source>
        <dbReference type="Pfam" id="PF00593"/>
    </source>
</evidence>